<dbReference type="InterPro" id="IPR002099">
    <property type="entry name" value="MutL/Mlh/PMS"/>
</dbReference>
<dbReference type="Proteomes" id="UP000789570">
    <property type="component" value="Unassembled WGS sequence"/>
</dbReference>
<dbReference type="Gene3D" id="3.30.565.10">
    <property type="entry name" value="Histidine kinase-like ATPase, C-terminal domain"/>
    <property type="match status" value="1"/>
</dbReference>
<accession>A0A9N9G574</accession>
<keyword evidence="2" id="KW-0227">DNA damage</keyword>
<dbReference type="GO" id="GO:0032300">
    <property type="term" value="C:mismatch repair complex"/>
    <property type="evidence" value="ECO:0007669"/>
    <property type="project" value="InterPro"/>
</dbReference>
<dbReference type="Gene3D" id="3.30.1540.20">
    <property type="entry name" value="MutL, C-terminal domain, dimerisation subdomain"/>
    <property type="match status" value="2"/>
</dbReference>
<feature type="domain" description="DNA mismatch repair protein S5" evidence="5">
    <location>
        <begin position="209"/>
        <end position="352"/>
    </location>
</feature>
<organism evidence="6 7">
    <name type="scientific">Funneliformis caledonium</name>
    <dbReference type="NCBI Taxonomy" id="1117310"/>
    <lineage>
        <taxon>Eukaryota</taxon>
        <taxon>Fungi</taxon>
        <taxon>Fungi incertae sedis</taxon>
        <taxon>Mucoromycota</taxon>
        <taxon>Glomeromycotina</taxon>
        <taxon>Glomeromycetes</taxon>
        <taxon>Glomerales</taxon>
        <taxon>Glomeraceae</taxon>
        <taxon>Funneliformis</taxon>
    </lineage>
</organism>
<dbReference type="NCBIfam" id="TIGR00585">
    <property type="entry name" value="mutl"/>
    <property type="match status" value="1"/>
</dbReference>
<dbReference type="GO" id="GO:0030983">
    <property type="term" value="F:mismatched DNA binding"/>
    <property type="evidence" value="ECO:0007669"/>
    <property type="project" value="InterPro"/>
</dbReference>
<evidence type="ECO:0000313" key="6">
    <source>
        <dbReference type="EMBL" id="CAG8582285.1"/>
    </source>
</evidence>
<evidence type="ECO:0000256" key="3">
    <source>
        <dbReference type="SAM" id="MobiDB-lite"/>
    </source>
</evidence>
<dbReference type="GO" id="GO:0006298">
    <property type="term" value="P:mismatch repair"/>
    <property type="evidence" value="ECO:0007669"/>
    <property type="project" value="InterPro"/>
</dbReference>
<evidence type="ECO:0000256" key="1">
    <source>
        <dbReference type="ARBA" id="ARBA00006082"/>
    </source>
</evidence>
<dbReference type="PROSITE" id="PS00058">
    <property type="entry name" value="DNA_MISMATCH_REPAIR_1"/>
    <property type="match status" value="1"/>
</dbReference>
<dbReference type="InterPro" id="IPR042120">
    <property type="entry name" value="MutL_C_dimsub"/>
</dbReference>
<proteinExistence type="inferred from homology"/>
<keyword evidence="7" id="KW-1185">Reference proteome</keyword>
<dbReference type="GO" id="GO:0016887">
    <property type="term" value="F:ATP hydrolysis activity"/>
    <property type="evidence" value="ECO:0007669"/>
    <property type="project" value="InterPro"/>
</dbReference>
<dbReference type="EMBL" id="CAJVPQ010002073">
    <property type="protein sequence ID" value="CAG8582285.1"/>
    <property type="molecule type" value="Genomic_DNA"/>
</dbReference>
<reference evidence="6" key="1">
    <citation type="submission" date="2021-06" db="EMBL/GenBank/DDBJ databases">
        <authorList>
            <person name="Kallberg Y."/>
            <person name="Tangrot J."/>
            <person name="Rosling A."/>
        </authorList>
    </citation>
    <scope>NUCLEOTIDE SEQUENCE</scope>
    <source>
        <strain evidence="6">UK204</strain>
    </source>
</reference>
<dbReference type="InterPro" id="IPR014762">
    <property type="entry name" value="DNA_mismatch_repair_CS"/>
</dbReference>
<dbReference type="InterPro" id="IPR036890">
    <property type="entry name" value="HATPase_C_sf"/>
</dbReference>
<dbReference type="AlphaFoldDB" id="A0A9N9G574"/>
<dbReference type="SUPFAM" id="SSF54211">
    <property type="entry name" value="Ribosomal protein S5 domain 2-like"/>
    <property type="match status" value="1"/>
</dbReference>
<name>A0A9N9G574_9GLOM</name>
<dbReference type="InterPro" id="IPR038973">
    <property type="entry name" value="MutL/Mlh/Pms-like"/>
</dbReference>
<dbReference type="Pfam" id="PF01119">
    <property type="entry name" value="DNA_mis_repair"/>
    <property type="match status" value="1"/>
</dbReference>
<dbReference type="OrthoDB" id="429932at2759"/>
<evidence type="ECO:0000259" key="4">
    <source>
        <dbReference type="SMART" id="SM00853"/>
    </source>
</evidence>
<comment type="caution">
    <text evidence="6">The sequence shown here is derived from an EMBL/GenBank/DDBJ whole genome shotgun (WGS) entry which is preliminary data.</text>
</comment>
<feature type="compositionally biased region" description="Polar residues" evidence="3">
    <location>
        <begin position="435"/>
        <end position="446"/>
    </location>
</feature>
<dbReference type="GO" id="GO:0140664">
    <property type="term" value="F:ATP-dependent DNA damage sensor activity"/>
    <property type="evidence" value="ECO:0007669"/>
    <property type="project" value="InterPro"/>
</dbReference>
<dbReference type="Pfam" id="PF13589">
    <property type="entry name" value="HATPase_c_3"/>
    <property type="match status" value="1"/>
</dbReference>
<dbReference type="InterPro" id="IPR020568">
    <property type="entry name" value="Ribosomal_Su5_D2-typ_SF"/>
</dbReference>
<gene>
    <name evidence="6" type="ORF">FCALED_LOCUS7658</name>
</gene>
<feature type="domain" description="MutL C-terminal dimerisation" evidence="4">
    <location>
        <begin position="551"/>
        <end position="784"/>
    </location>
</feature>
<feature type="region of interest" description="Disordered" evidence="3">
    <location>
        <begin position="428"/>
        <end position="457"/>
    </location>
</feature>
<comment type="similarity">
    <text evidence="1">Belongs to the DNA mismatch repair MutL/HexB family.</text>
</comment>
<dbReference type="InterPro" id="IPR037198">
    <property type="entry name" value="MutL_C_sf"/>
</dbReference>
<evidence type="ECO:0000256" key="2">
    <source>
        <dbReference type="ARBA" id="ARBA00022763"/>
    </source>
</evidence>
<dbReference type="PANTHER" id="PTHR10073">
    <property type="entry name" value="DNA MISMATCH REPAIR PROTEIN MLH, PMS, MUTL"/>
    <property type="match status" value="1"/>
</dbReference>
<dbReference type="InterPro" id="IPR014721">
    <property type="entry name" value="Ribsml_uS5_D2-typ_fold_subgr"/>
</dbReference>
<dbReference type="Gene3D" id="3.30.230.10">
    <property type="match status" value="1"/>
</dbReference>
<dbReference type="SMART" id="SM01340">
    <property type="entry name" value="DNA_mis_repair"/>
    <property type="match status" value="1"/>
</dbReference>
<dbReference type="InterPro" id="IPR013507">
    <property type="entry name" value="DNA_mismatch_S5_2-like"/>
</dbReference>
<dbReference type="GO" id="GO:0005524">
    <property type="term" value="F:ATP binding"/>
    <property type="evidence" value="ECO:0007669"/>
    <property type="project" value="InterPro"/>
</dbReference>
<dbReference type="SUPFAM" id="SSF118116">
    <property type="entry name" value="DNA mismatch repair protein MutL"/>
    <property type="match status" value="1"/>
</dbReference>
<evidence type="ECO:0000259" key="5">
    <source>
        <dbReference type="SMART" id="SM01340"/>
    </source>
</evidence>
<dbReference type="SUPFAM" id="SSF55874">
    <property type="entry name" value="ATPase domain of HSP90 chaperone/DNA topoisomerase II/histidine kinase"/>
    <property type="match status" value="1"/>
</dbReference>
<dbReference type="PANTHER" id="PTHR10073:SF47">
    <property type="entry name" value="DNA MISMATCH REPAIR PROTEIN MLH3"/>
    <property type="match status" value="1"/>
</dbReference>
<protein>
    <submittedName>
        <fullName evidence="6">16845_t:CDS:1</fullName>
    </submittedName>
</protein>
<evidence type="ECO:0000313" key="7">
    <source>
        <dbReference type="Proteomes" id="UP000789570"/>
    </source>
</evidence>
<dbReference type="SMART" id="SM00853">
    <property type="entry name" value="MutL_C"/>
    <property type="match status" value="1"/>
</dbReference>
<dbReference type="InterPro" id="IPR014790">
    <property type="entry name" value="MutL_C"/>
</dbReference>
<sequence length="868" mass="99899">MTIRRLNDSAIRKLRASFISTIAQCVVELVQNSLDALATSIEIHVDLMKFFIQITDNGSGITPDDMKKIATSKCHTLEDLARVITYGFRGEALSSLAEVSILEIISKHPDCYDTYCTILKGGQRLQYGPTRCRRRKSGTIIIIRDLFYTYPVRRKHLSENKFINELENVKKSIESLALINPQVTFTLIDALRDRKIVTTRKVANSIYTFHQLFGSSLSQNLESVYAEEDDIKIDGFLSLRGFHTKHHQYFYVNKRYIDYNEVHKLIDDMFNQSSFGKKNYDEPLEYGSDSPSKFKKSSMTKSLEKYPIFFIHLTCPTINYDICLDPAKNIIEFKNWSKILGLLSALVSQFLVQHGFSLREIEPIPSLDDNSTISIINQGPINHKRDLPLSLEDIFHIKSGGQSRYTFQDKEFKRGLYDVSHCDDLTEDNKDSENNFRANRPSSQDLITRKSKSHSSNANVKLKAKIDRSRLRTSSFHKDDDKINNSGAMSWAKEAFEKWNNPVFKSTEVPIPMLKVMTANNKFSITSNFFSTRTNVSEHRFCKKDIEQAKVIGQLDDKFIACKLPCTQNIDQSIDENGVVEQRTRNILVLVDQHAADERVRVEMLMKEFCEFKQPDRMDIDGEMQQATSFVETIQLKPSNKIILTFREAQAIRRFEGNFNKWGIFFSDKCEAKSDNMPNTSTTSFVSPHFISSKEGDIIPIYVTHLPKMIADRCVLDTRMTQELIRQHLYWLEDTGGIGIDFSTNDNTDLSREWRTMIRKCPRGIVDILNSKACRGAIMFNDNLSLQKCEELIKKLAECDFPFQCAHGRPSMVPVLYINGSQNPISVYGQSNNCDWKKIGIKSLEQTDSQETESSWKRRKINLERYRM</sequence>